<dbReference type="SUPFAM" id="SSF50998">
    <property type="entry name" value="Quinoprotein alcohol dehydrogenase-like"/>
    <property type="match status" value="1"/>
</dbReference>
<dbReference type="InterPro" id="IPR008271">
    <property type="entry name" value="Ser/Thr_kinase_AS"/>
</dbReference>
<gene>
    <name evidence="18" type="ORF">ODALV1_LOCUS12671</name>
</gene>
<comment type="catalytic activity">
    <reaction evidence="11">
        <text>L-threonyl-[protein] + ATP = O-phospho-L-threonyl-[protein] + ADP + H(+)</text>
        <dbReference type="Rhea" id="RHEA:46608"/>
        <dbReference type="Rhea" id="RHEA-COMP:11060"/>
        <dbReference type="Rhea" id="RHEA-COMP:11605"/>
        <dbReference type="ChEBI" id="CHEBI:15378"/>
        <dbReference type="ChEBI" id="CHEBI:30013"/>
        <dbReference type="ChEBI" id="CHEBI:30616"/>
        <dbReference type="ChEBI" id="CHEBI:61977"/>
        <dbReference type="ChEBI" id="CHEBI:456216"/>
        <dbReference type="EC" id="2.7.11.1"/>
    </reaction>
</comment>
<dbReference type="InterPro" id="IPR017441">
    <property type="entry name" value="Protein_kinase_ATP_BS"/>
</dbReference>
<dbReference type="PROSITE" id="PS50011">
    <property type="entry name" value="PROTEIN_KINASE_DOM"/>
    <property type="match status" value="1"/>
</dbReference>
<dbReference type="InterPro" id="IPR000719">
    <property type="entry name" value="Prot_kinase_dom"/>
</dbReference>
<dbReference type="EMBL" id="CAXLJM020000038">
    <property type="protein sequence ID" value="CAL8107439.1"/>
    <property type="molecule type" value="Genomic_DNA"/>
</dbReference>
<dbReference type="Pfam" id="PF08477">
    <property type="entry name" value="Roc"/>
    <property type="match status" value="1"/>
</dbReference>
<dbReference type="InterPro" id="IPR036770">
    <property type="entry name" value="Ankyrin_rpt-contain_sf"/>
</dbReference>
<dbReference type="InterPro" id="IPR032171">
    <property type="entry name" value="COR-A"/>
</dbReference>
<protein>
    <recommendedName>
        <fullName evidence="2">non-specific serine/threonine protein kinase</fullName>
        <ecNumber evidence="2">2.7.11.1</ecNumber>
    </recommendedName>
</protein>
<feature type="repeat" description="ANK" evidence="13">
    <location>
        <begin position="83"/>
        <end position="115"/>
    </location>
</feature>
<reference evidence="18 19" key="1">
    <citation type="submission" date="2024-08" db="EMBL/GenBank/DDBJ databases">
        <authorList>
            <person name="Cucini C."/>
            <person name="Frati F."/>
        </authorList>
    </citation>
    <scope>NUCLEOTIDE SEQUENCE [LARGE SCALE GENOMIC DNA]</scope>
</reference>
<proteinExistence type="predicted"/>
<feature type="compositionally biased region" description="Basic and acidic residues" evidence="15">
    <location>
        <begin position="2589"/>
        <end position="2611"/>
    </location>
</feature>
<dbReference type="SUPFAM" id="SSF56112">
    <property type="entry name" value="Protein kinase-like (PK-like)"/>
    <property type="match status" value="1"/>
</dbReference>
<keyword evidence="6" id="KW-0677">Repeat</keyword>
<keyword evidence="19" id="KW-1185">Reference proteome</keyword>
<feature type="compositionally biased region" description="Polar residues" evidence="15">
    <location>
        <begin position="1778"/>
        <end position="1799"/>
    </location>
</feature>
<dbReference type="SUPFAM" id="SSF52058">
    <property type="entry name" value="L domain-like"/>
    <property type="match status" value="1"/>
</dbReference>
<keyword evidence="3" id="KW-0723">Serine/threonine-protein kinase</keyword>
<evidence type="ECO:0000256" key="8">
    <source>
        <dbReference type="ARBA" id="ARBA00022777"/>
    </source>
</evidence>
<organism evidence="18 19">
    <name type="scientific">Orchesella dallaii</name>
    <dbReference type="NCBI Taxonomy" id="48710"/>
    <lineage>
        <taxon>Eukaryota</taxon>
        <taxon>Metazoa</taxon>
        <taxon>Ecdysozoa</taxon>
        <taxon>Arthropoda</taxon>
        <taxon>Hexapoda</taxon>
        <taxon>Collembola</taxon>
        <taxon>Entomobryomorpha</taxon>
        <taxon>Entomobryoidea</taxon>
        <taxon>Orchesellidae</taxon>
        <taxon>Orchesellinae</taxon>
        <taxon>Orchesella</taxon>
    </lineage>
</organism>
<evidence type="ECO:0000256" key="14">
    <source>
        <dbReference type="PROSITE-ProRule" id="PRU10141"/>
    </source>
</evidence>
<dbReference type="SMART" id="SM00248">
    <property type="entry name" value="ANK"/>
    <property type="match status" value="10"/>
</dbReference>
<feature type="compositionally biased region" description="Polar residues" evidence="15">
    <location>
        <begin position="347"/>
        <end position="361"/>
    </location>
</feature>
<dbReference type="SMART" id="SM00364">
    <property type="entry name" value="LRR_BAC"/>
    <property type="match status" value="6"/>
</dbReference>
<dbReference type="Gene3D" id="3.30.70.1390">
    <property type="entry name" value="ROC domain from the Parkinson's disease-associated leucine-rich repeat kinase 2"/>
    <property type="match status" value="1"/>
</dbReference>
<accession>A0ABP1QSW2</accession>
<feature type="compositionally biased region" description="Polar residues" evidence="15">
    <location>
        <begin position="1478"/>
        <end position="1490"/>
    </location>
</feature>
<dbReference type="PROSITE" id="PS50297">
    <property type="entry name" value="ANK_REP_REGION"/>
    <property type="match status" value="2"/>
</dbReference>
<dbReference type="EC" id="2.7.11.1" evidence="2"/>
<feature type="region of interest" description="Disordered" evidence="15">
    <location>
        <begin position="1778"/>
        <end position="1813"/>
    </location>
</feature>
<dbReference type="PRINTS" id="PR00449">
    <property type="entry name" value="RASTRNSFRMNG"/>
</dbReference>
<evidence type="ECO:0000256" key="5">
    <source>
        <dbReference type="ARBA" id="ARBA00022679"/>
    </source>
</evidence>
<evidence type="ECO:0000256" key="9">
    <source>
        <dbReference type="ARBA" id="ARBA00022840"/>
    </source>
</evidence>
<feature type="region of interest" description="Disordered" evidence="15">
    <location>
        <begin position="2570"/>
        <end position="2622"/>
    </location>
</feature>
<feature type="binding site" evidence="14">
    <location>
        <position position="1979"/>
    </location>
    <ligand>
        <name>ATP</name>
        <dbReference type="ChEBI" id="CHEBI:30616"/>
    </ligand>
</feature>
<keyword evidence="8" id="KW-0418">Kinase</keyword>
<sequence length="2667" mass="298103">MSLYMAKSSLPIRFPELMTAALWDNEELLLDLLNGDLISHINSQDSWGRTPLHAAATTENSKCLNILLKAGANPNIASGAQDNFKTPLHVCAEHGFLQNVQKLVEAGADVQCLEGHGCSPIDLAERGGHIPTYEFLKTAADNKEEARESFHYALRDAACNGDVQTLRNLLKDIGKTETQSLINMTPNGTNTLLFKASEGGNRDLVELLLESGADGRVHPVTKYSPLYIAAYYGHKEIVSILLKKFPGLVQVPTVEKWLPIHACCINGHVGVMDMLLKHEYPPELMITFRHFTGDVEYDMPFDINLKDVSGQNALYIACQMGNQRLVDTLLKHKVESRKIGEQRQSGKDSSISRSESVQTVTGDEEKPTSPTKKRLSEGIQGILQKLSLVTNQNLIGKKTEHFICPIDINAYCEDYQTALHVAVKQRSHVIASSLLNAKADPNLPILPASNSTNAASPFDHQARSKRRMESSTALVEACLQRDLGMIELLLKYGARDDDCKAMAYVCKDDIIVGKILALKAHQDSENKINLTYISETVLRRMKKPLLVSSILPSNAVTVNWHSQKLDRISEPWLVSAALKINPRLRLCPRNQNLALHAITRIDLSSNSLEKIPPVVWTFCSLKYLNLSQNRIERLEFPETIGSVWLEELLLQENRFESVPEELFTYFPSLTILNIANNKLQSIPPTMWTAMKLQELNLSLNLLTELPALTTGMEISVFDSLPYMSFTGSPEEPMSPDFVMVDFQSNREKFGKNAAAFGSSYNIQQAENRPHTPPMTHNALWRHGVNVLANQECLDKSKSSELNSLVSLNLAHNSFHKIPKVLACLGTNLQRLNLSYNNLKFMGHIGEYPATLRQLDLSHNRIERWFYSANDNAPVKLTCFALGEGETPCEAVDDKCMHKRHMRLESLKTLLLSGNLLKTISVGIDESLQDENEIQSADLTPRKMANRNLWFPNVTMIDLSENTLKDVTARIAELSNLSVLNLSGNADITDLPPQMGLLNRMWNLNTTGCNLQEPLKSMIESKRCKTMDIIGYLKSVLEDAKPYSRMKLMVVGIQGIGKTSLLNQLRQEGSQKPAQQDHWAKRMGATTKSSSQKTGKPISTVGVDIGSWVLDMKASRIGSQNSFGPVIFRTWDFGGQREYYATHLYFLSRRSLYLVVWNICDGEKGLNEIVQWLVNIQARAPNSPVIIVGTHYDLVSEKFPPGYLDYLQTKIRDKFIYISDPEKRGLPRVMYSIEISCKTRHNIKQLCAMIYETVFNIKTSNGKRLLEQKIPSKYIHLEEIVAYLATDRKSKGLDPVVNEEDFKIQVSSWMEKAFSLKFRDDAEIMQACSFLHENGVLLHYEDSTLRDLYFLDPQWLCDMLAHVVTVREINPFAKNGIMKIDDLKHLFKGQSSETRDYVLSLLSKFELAVPWDYIHLLIPSLLPSYDQMRIGQNEVRIRVPVRSRGWALKSRANRMSRHVSEDCLKKLSTPQGSIEEPKSSPQSSLTPTSDGSCENMKESFFSFHRGKVPSLNRFLLLSYFPSGFWPRLISRILSDDRIVEIVRNYFSPPPSSDITQEVVKVLDQKAEWCCWQSGMELSYGDLLLLRVKEVTGEKPFAFMLRRDDGALCETDVADVNETDNWFVREDNDEQVWDVVDLSESGLLEIHIPALSVVVNTFSEPLSPDEDFKPQPRKITLEPAVESLAKLLALTVDHVDTLLEDWYPSIGTRFVHTSEGKYLVTRLIPCPRCYPGDSGMYTNVPDGGNISGSFGGKSPIPGTASEHSGKLDALKNFGIANRSPRMSSDSGVGHSPGNTRVSSVDSVPESKEKDNEETSPGVILFKTGNRAGFGFESRYGGGFGETTSYSSSNFTGLNFFLKGAAGLGGIAKRNVTMYSWSVEYCILHSQKQAEFCASNLEKKSPGAGGDSSDLVNMSVKCPKHGDISLEEIAPDILFMDLNFRFLLKNSEVQRGSLLGRGAFGFVFGGKLVPKYETKLMDIAIKMFQPIDPGQTNHDALAAYKAAKSKWFRAPAQSACRAYIAARGEVRVLYWVAHTNIVPFVGLCQSPLSIIMPRAPKGALDTVLSDFRRSGDKVSHDTIRVAVLQIGKALEYLHSHRIIYRDLKAENVLVWRFPNPFSTRDDNRKVDVKLADYGISRSSFPTGSKGFGGTEGFMAPEIIRYNGEEEYTEKVDIFSFGMLLYEMISLKQPFDGCENVKESILEGMRPSLTQRDCDFYPLYILDLMVVCWSHIPRDRPSASQIVSIASSPEFTITRDIVQLNVTNVVAALGIQYGGEPEVWASCSTGGIYCLKLKSATIDSCHCFDFITGAVTAMCRVDDFVWMGDTMSKIHVLKVNDYSKTVESDLESQVGYVGAIVSIKCIDTTVAVAFSSGRLFLCSKTAQPLTELGNASVIHCLSSRSVGDGVMELWAGERAGQMNVFTIKDGVVSSQENINHYERVIDAVEVLLIDTHVNNEMMFSYVYPGSVIYGWDCEKREMISRLDVGKLLPVKESIEEELNSKPLQVTVLRSTLTEVFVGTNRGFVFCTDVKHLRPITSFRPFTEDVRSFWVFREQPGLKTSESNFSLSNKCDTDSDTSALHSSTSSSSLSKASGEIDLREKTKDSSKSDLSADGRESSPTPSHSDNSYQVIVALGKGNSNLIEKNIGNLTDEKKQRRRAFAMLWFANEAWEG</sequence>
<keyword evidence="9 14" id="KW-0067">ATP-binding</keyword>
<dbReference type="Pfam" id="PF16095">
    <property type="entry name" value="COR-A"/>
    <property type="match status" value="1"/>
</dbReference>
<dbReference type="InterPro" id="IPR032675">
    <property type="entry name" value="LRR_dom_sf"/>
</dbReference>
<dbReference type="SUPFAM" id="SSF52540">
    <property type="entry name" value="P-loop containing nucleoside triphosphate hydrolases"/>
    <property type="match status" value="1"/>
</dbReference>
<dbReference type="Gene3D" id="3.80.10.10">
    <property type="entry name" value="Ribonuclease Inhibitor"/>
    <property type="match status" value="3"/>
</dbReference>
<dbReference type="PROSITE" id="PS00107">
    <property type="entry name" value="PROTEIN_KINASE_ATP"/>
    <property type="match status" value="1"/>
</dbReference>
<name>A0ABP1QSW2_9HEXA</name>
<dbReference type="PROSITE" id="PS00108">
    <property type="entry name" value="PROTEIN_KINASE_ST"/>
    <property type="match status" value="1"/>
</dbReference>
<evidence type="ECO:0000256" key="7">
    <source>
        <dbReference type="ARBA" id="ARBA00022741"/>
    </source>
</evidence>
<dbReference type="InterPro" id="IPR001611">
    <property type="entry name" value="Leu-rich_rpt"/>
</dbReference>
<dbReference type="SMART" id="SM00220">
    <property type="entry name" value="S_TKc"/>
    <property type="match status" value="1"/>
</dbReference>
<dbReference type="SMART" id="SM00369">
    <property type="entry name" value="LRR_TYP"/>
    <property type="match status" value="9"/>
</dbReference>
<dbReference type="InterPro" id="IPR020859">
    <property type="entry name" value="ROC"/>
</dbReference>
<feature type="region of interest" description="Disordered" evidence="15">
    <location>
        <begin position="337"/>
        <end position="376"/>
    </location>
</feature>
<dbReference type="InterPro" id="IPR011047">
    <property type="entry name" value="Quinoprotein_ADH-like_sf"/>
</dbReference>
<evidence type="ECO:0000256" key="1">
    <source>
        <dbReference type="ARBA" id="ARBA00001946"/>
    </source>
</evidence>
<dbReference type="SUPFAM" id="SSF48403">
    <property type="entry name" value="Ankyrin repeat"/>
    <property type="match status" value="2"/>
</dbReference>
<dbReference type="Gene3D" id="1.10.510.10">
    <property type="entry name" value="Transferase(Phosphotransferase) domain 1"/>
    <property type="match status" value="1"/>
</dbReference>
<keyword evidence="7 14" id="KW-0547">Nucleotide-binding</keyword>
<keyword evidence="4" id="KW-0433">Leucine-rich repeat</keyword>
<comment type="caution">
    <text evidence="18">The sequence shown here is derived from an EMBL/GenBank/DDBJ whole genome shotgun (WGS) entry which is preliminary data.</text>
</comment>
<keyword evidence="10 13" id="KW-0040">ANK repeat</keyword>
<dbReference type="Proteomes" id="UP001642540">
    <property type="component" value="Unassembled WGS sequence"/>
</dbReference>
<evidence type="ECO:0000313" key="18">
    <source>
        <dbReference type="EMBL" id="CAL8107439.1"/>
    </source>
</evidence>
<dbReference type="Gene3D" id="3.40.50.300">
    <property type="entry name" value="P-loop containing nucleotide triphosphate hydrolases"/>
    <property type="match status" value="1"/>
</dbReference>
<comment type="cofactor">
    <cofactor evidence="1">
        <name>Mg(2+)</name>
        <dbReference type="ChEBI" id="CHEBI:18420"/>
    </cofactor>
</comment>
<feature type="compositionally biased region" description="Basic and acidic residues" evidence="15">
    <location>
        <begin position="337"/>
        <end position="346"/>
    </location>
</feature>
<evidence type="ECO:0000256" key="15">
    <source>
        <dbReference type="SAM" id="MobiDB-lite"/>
    </source>
</evidence>
<evidence type="ECO:0000256" key="10">
    <source>
        <dbReference type="ARBA" id="ARBA00023043"/>
    </source>
</evidence>
<dbReference type="InterPro" id="IPR002110">
    <property type="entry name" value="Ankyrin_rpt"/>
</dbReference>
<dbReference type="Pfam" id="PF13855">
    <property type="entry name" value="LRR_8"/>
    <property type="match status" value="1"/>
</dbReference>
<dbReference type="PANTHER" id="PTHR24198:SF169">
    <property type="entry name" value="NON-SPECIFIC SERINE_THREONINE PROTEIN KINASE"/>
    <property type="match status" value="1"/>
</dbReference>
<evidence type="ECO:0000259" key="17">
    <source>
        <dbReference type="PROSITE" id="PS51424"/>
    </source>
</evidence>
<evidence type="ECO:0000256" key="13">
    <source>
        <dbReference type="PROSITE-ProRule" id="PRU00023"/>
    </source>
</evidence>
<dbReference type="Gene3D" id="1.25.40.20">
    <property type="entry name" value="Ankyrin repeat-containing domain"/>
    <property type="match status" value="3"/>
</dbReference>
<feature type="region of interest" description="Disordered" evidence="15">
    <location>
        <begin position="1066"/>
        <end position="1096"/>
    </location>
</feature>
<feature type="compositionally biased region" description="Low complexity" evidence="15">
    <location>
        <begin position="2571"/>
        <end position="2588"/>
    </location>
</feature>
<dbReference type="PROSITE" id="PS51424">
    <property type="entry name" value="ROC"/>
    <property type="match status" value="1"/>
</dbReference>
<comment type="catalytic activity">
    <reaction evidence="12">
        <text>L-seryl-[protein] + ATP = O-phospho-L-seryl-[protein] + ADP + H(+)</text>
        <dbReference type="Rhea" id="RHEA:17989"/>
        <dbReference type="Rhea" id="RHEA-COMP:9863"/>
        <dbReference type="Rhea" id="RHEA-COMP:11604"/>
        <dbReference type="ChEBI" id="CHEBI:15378"/>
        <dbReference type="ChEBI" id="CHEBI:29999"/>
        <dbReference type="ChEBI" id="CHEBI:30616"/>
        <dbReference type="ChEBI" id="CHEBI:83421"/>
        <dbReference type="ChEBI" id="CHEBI:456216"/>
        <dbReference type="EC" id="2.7.11.1"/>
    </reaction>
</comment>
<feature type="compositionally biased region" description="Polar residues" evidence="15">
    <location>
        <begin position="2612"/>
        <end position="2622"/>
    </location>
</feature>
<dbReference type="InterPro" id="IPR027417">
    <property type="entry name" value="P-loop_NTPase"/>
</dbReference>
<dbReference type="PROSITE" id="PS50088">
    <property type="entry name" value="ANK_REPEAT"/>
    <property type="match status" value="2"/>
</dbReference>
<feature type="region of interest" description="Disordered" evidence="15">
    <location>
        <begin position="1468"/>
        <end position="1490"/>
    </location>
</feature>
<dbReference type="PROSITE" id="PS51450">
    <property type="entry name" value="LRR"/>
    <property type="match status" value="5"/>
</dbReference>
<dbReference type="PANTHER" id="PTHR24198">
    <property type="entry name" value="ANKYRIN REPEAT AND PROTEIN KINASE DOMAIN-CONTAINING PROTEIN"/>
    <property type="match status" value="1"/>
</dbReference>
<dbReference type="Pfam" id="PF00069">
    <property type="entry name" value="Pkinase"/>
    <property type="match status" value="1"/>
</dbReference>
<feature type="repeat" description="ANK" evidence="13">
    <location>
        <begin position="47"/>
        <end position="79"/>
    </location>
</feature>
<feature type="domain" description="Protein kinase" evidence="16">
    <location>
        <begin position="1946"/>
        <end position="2247"/>
    </location>
</feature>
<evidence type="ECO:0000256" key="4">
    <source>
        <dbReference type="ARBA" id="ARBA00022614"/>
    </source>
</evidence>
<evidence type="ECO:0000313" key="19">
    <source>
        <dbReference type="Proteomes" id="UP001642540"/>
    </source>
</evidence>
<evidence type="ECO:0000256" key="11">
    <source>
        <dbReference type="ARBA" id="ARBA00047899"/>
    </source>
</evidence>
<dbReference type="Pfam" id="PF12796">
    <property type="entry name" value="Ank_2"/>
    <property type="match status" value="2"/>
</dbReference>
<evidence type="ECO:0000256" key="3">
    <source>
        <dbReference type="ARBA" id="ARBA00022527"/>
    </source>
</evidence>
<dbReference type="InterPro" id="IPR003591">
    <property type="entry name" value="Leu-rich_rpt_typical-subtyp"/>
</dbReference>
<evidence type="ECO:0000259" key="16">
    <source>
        <dbReference type="PROSITE" id="PS50011"/>
    </source>
</evidence>
<keyword evidence="5" id="KW-0808">Transferase</keyword>
<evidence type="ECO:0000256" key="12">
    <source>
        <dbReference type="ARBA" id="ARBA00048679"/>
    </source>
</evidence>
<evidence type="ECO:0000256" key="2">
    <source>
        <dbReference type="ARBA" id="ARBA00012513"/>
    </source>
</evidence>
<evidence type="ECO:0000256" key="6">
    <source>
        <dbReference type="ARBA" id="ARBA00022737"/>
    </source>
</evidence>
<dbReference type="InterPro" id="IPR011009">
    <property type="entry name" value="Kinase-like_dom_sf"/>
</dbReference>
<feature type="domain" description="Roc" evidence="17">
    <location>
        <begin position="1038"/>
        <end position="1256"/>
    </location>
</feature>